<feature type="transmembrane region" description="Helical" evidence="9">
    <location>
        <begin position="65"/>
        <end position="90"/>
    </location>
</feature>
<evidence type="ECO:0000256" key="1">
    <source>
        <dbReference type="ARBA" id="ARBA00004429"/>
    </source>
</evidence>
<comment type="function">
    <text evidence="9">Part of the tripartite ATP-independent periplasmic (TRAP) transport system.</text>
</comment>
<organism evidence="11 12">
    <name type="scientific">Falsigemmobacter intermedius</name>
    <dbReference type="NCBI Taxonomy" id="1553448"/>
    <lineage>
        <taxon>Bacteria</taxon>
        <taxon>Pseudomonadati</taxon>
        <taxon>Pseudomonadota</taxon>
        <taxon>Alphaproteobacteria</taxon>
        <taxon>Rhodobacterales</taxon>
        <taxon>Paracoccaceae</taxon>
        <taxon>Falsigemmobacter</taxon>
    </lineage>
</organism>
<accession>A0A451GGW6</accession>
<sequence>MSASDSRVSFADHLFRYIELPVRIFGNFAGWIYFGIGVIVAYEVVMRYFFNAPTHWVEESARIGMVWATFLLFAACISERQLITITLITGAFGDRGKTIFELINFLLLSFTAAILLWYSVSMFLDAIRIGRATATPLRVPYWIFYLPLCLGFGLVLFQTVAESIYILFTGKRRKPDVQPEH</sequence>
<dbReference type="Proteomes" id="UP000287168">
    <property type="component" value="Unassembled WGS sequence"/>
</dbReference>
<keyword evidence="3" id="KW-1003">Cell membrane</keyword>
<keyword evidence="2 9" id="KW-0813">Transport</keyword>
<evidence type="ECO:0000256" key="6">
    <source>
        <dbReference type="ARBA" id="ARBA00022989"/>
    </source>
</evidence>
<evidence type="ECO:0000256" key="4">
    <source>
        <dbReference type="ARBA" id="ARBA00022519"/>
    </source>
</evidence>
<dbReference type="GO" id="GO:0005886">
    <property type="term" value="C:plasma membrane"/>
    <property type="evidence" value="ECO:0007669"/>
    <property type="project" value="UniProtKB-SubCell"/>
</dbReference>
<dbReference type="GO" id="GO:0022857">
    <property type="term" value="F:transmembrane transporter activity"/>
    <property type="evidence" value="ECO:0007669"/>
    <property type="project" value="UniProtKB-UniRule"/>
</dbReference>
<evidence type="ECO:0000256" key="9">
    <source>
        <dbReference type="RuleBase" id="RU369079"/>
    </source>
</evidence>
<feature type="transmembrane region" description="Helical" evidence="9">
    <location>
        <begin position="144"/>
        <end position="168"/>
    </location>
</feature>
<evidence type="ECO:0000256" key="5">
    <source>
        <dbReference type="ARBA" id="ARBA00022692"/>
    </source>
</evidence>
<keyword evidence="4 9" id="KW-0997">Cell inner membrane</keyword>
<evidence type="ECO:0000259" key="10">
    <source>
        <dbReference type="Pfam" id="PF04290"/>
    </source>
</evidence>
<keyword evidence="6 9" id="KW-1133">Transmembrane helix</keyword>
<reference evidence="11 12" key="1">
    <citation type="journal article" date="2015" name="Int. J. Syst. Evol. Microbiol.">
        <title>Gemmobacter intermedius sp. nov., isolated from a white stork (Ciconia ciconia).</title>
        <authorList>
            <person name="Kampfer P."/>
            <person name="Jerzak L."/>
            <person name="Wilharm G."/>
            <person name="Golke J."/>
            <person name="Busse H.J."/>
            <person name="Glaeser S.P."/>
        </authorList>
    </citation>
    <scope>NUCLEOTIDE SEQUENCE [LARGE SCALE GENOMIC DNA]</scope>
    <source>
        <strain evidence="11 12">119/4</strain>
    </source>
</reference>
<dbReference type="EMBL" id="SBLC01000054">
    <property type="protein sequence ID" value="RWY36634.1"/>
    <property type="molecule type" value="Genomic_DNA"/>
</dbReference>
<evidence type="ECO:0000256" key="8">
    <source>
        <dbReference type="ARBA" id="ARBA00038436"/>
    </source>
</evidence>
<comment type="subcellular location">
    <subcellularLocation>
        <location evidence="1 9">Cell inner membrane</location>
        <topology evidence="1 9">Multi-pass membrane protein</topology>
    </subcellularLocation>
</comment>
<keyword evidence="5 9" id="KW-0812">Transmembrane</keyword>
<gene>
    <name evidence="11" type="ORF">EP867_17720</name>
</gene>
<keyword evidence="7 9" id="KW-0472">Membrane</keyword>
<dbReference type="RefSeq" id="WP_128490795.1">
    <property type="nucleotide sequence ID" value="NZ_JBHLXB010000086.1"/>
</dbReference>
<feature type="domain" description="Tripartite ATP-independent periplasmic transporters DctQ component" evidence="10">
    <location>
        <begin position="38"/>
        <end position="164"/>
    </location>
</feature>
<name>A0A451GGW6_9RHOB</name>
<feature type="transmembrane region" description="Helical" evidence="9">
    <location>
        <begin position="102"/>
        <end position="124"/>
    </location>
</feature>
<evidence type="ECO:0000256" key="2">
    <source>
        <dbReference type="ARBA" id="ARBA00022448"/>
    </source>
</evidence>
<comment type="caution">
    <text evidence="11">The sequence shown here is derived from an EMBL/GenBank/DDBJ whole genome shotgun (WGS) entry which is preliminary data.</text>
</comment>
<comment type="similarity">
    <text evidence="8 9">Belongs to the TRAP transporter small permease family.</text>
</comment>
<dbReference type="InterPro" id="IPR055348">
    <property type="entry name" value="DctQ"/>
</dbReference>
<dbReference type="AlphaFoldDB" id="A0A451GGW6"/>
<protein>
    <recommendedName>
        <fullName evidence="9">TRAP transporter small permease protein</fullName>
    </recommendedName>
</protein>
<dbReference type="Pfam" id="PF04290">
    <property type="entry name" value="DctQ"/>
    <property type="match status" value="1"/>
</dbReference>
<feature type="transmembrane region" description="Helical" evidence="9">
    <location>
        <begin position="24"/>
        <end position="45"/>
    </location>
</feature>
<evidence type="ECO:0000256" key="7">
    <source>
        <dbReference type="ARBA" id="ARBA00023136"/>
    </source>
</evidence>
<evidence type="ECO:0000313" key="12">
    <source>
        <dbReference type="Proteomes" id="UP000287168"/>
    </source>
</evidence>
<comment type="subunit">
    <text evidence="9">The complex comprises the extracytoplasmic solute receptor protein and the two transmembrane proteins.</text>
</comment>
<evidence type="ECO:0000256" key="3">
    <source>
        <dbReference type="ARBA" id="ARBA00022475"/>
    </source>
</evidence>
<dbReference type="PANTHER" id="PTHR35011">
    <property type="entry name" value="2,3-DIKETO-L-GULONATE TRAP TRANSPORTER SMALL PERMEASE PROTEIN YIAM"/>
    <property type="match status" value="1"/>
</dbReference>
<evidence type="ECO:0000313" key="11">
    <source>
        <dbReference type="EMBL" id="RWY36634.1"/>
    </source>
</evidence>
<keyword evidence="12" id="KW-1185">Reference proteome</keyword>
<proteinExistence type="inferred from homology"/>
<dbReference type="OrthoDB" id="4964541at2"/>
<dbReference type="InterPro" id="IPR007387">
    <property type="entry name" value="TRAP_DctQ"/>
</dbReference>